<accession>A0ABY5FYZ6</accession>
<dbReference type="EC" id="3.2.1.22" evidence="2"/>
<evidence type="ECO:0000256" key="1">
    <source>
        <dbReference type="ARBA" id="ARBA00001255"/>
    </source>
</evidence>
<protein>
    <recommendedName>
        <fullName evidence="2">alpha-galactosidase</fullName>
        <ecNumber evidence="2">3.2.1.22</ecNumber>
    </recommendedName>
</protein>
<proteinExistence type="predicted"/>
<dbReference type="Pfam" id="PF02065">
    <property type="entry name" value="Melibiase"/>
    <property type="match status" value="1"/>
</dbReference>
<dbReference type="Proteomes" id="UP001060039">
    <property type="component" value="Chromosome"/>
</dbReference>
<dbReference type="SUPFAM" id="SSF51445">
    <property type="entry name" value="(Trans)glycosidases"/>
    <property type="match status" value="1"/>
</dbReference>
<feature type="domain" description="Glycosyl hydrolase family 36 N-terminal" evidence="3">
    <location>
        <begin position="65"/>
        <end position="210"/>
    </location>
</feature>
<dbReference type="InterPro" id="IPR031704">
    <property type="entry name" value="Glyco_hydro_36_N"/>
</dbReference>
<dbReference type="Gene3D" id="2.70.98.60">
    <property type="entry name" value="alpha-galactosidase from lactobacil brevis"/>
    <property type="match status" value="1"/>
</dbReference>
<dbReference type="Gene3D" id="3.20.20.70">
    <property type="entry name" value="Aldolase class I"/>
    <property type="match status" value="1"/>
</dbReference>
<gene>
    <name evidence="4" type="ORF">NNL39_04425</name>
</gene>
<evidence type="ECO:0000259" key="3">
    <source>
        <dbReference type="Pfam" id="PF16875"/>
    </source>
</evidence>
<dbReference type="InterPro" id="IPR002252">
    <property type="entry name" value="Glyco_hydro_36"/>
</dbReference>
<name>A0ABY5FYZ6_9MICO</name>
<dbReference type="RefSeq" id="WP_255160488.1">
    <property type="nucleotide sequence ID" value="NZ_CP101497.1"/>
</dbReference>
<evidence type="ECO:0000313" key="5">
    <source>
        <dbReference type="Proteomes" id="UP001060039"/>
    </source>
</evidence>
<dbReference type="EMBL" id="CP101497">
    <property type="protein sequence ID" value="UTT63356.1"/>
    <property type="molecule type" value="Genomic_DNA"/>
</dbReference>
<organism evidence="4 5">
    <name type="scientific">Microcella humidisoli</name>
    <dbReference type="NCBI Taxonomy" id="2963406"/>
    <lineage>
        <taxon>Bacteria</taxon>
        <taxon>Bacillati</taxon>
        <taxon>Actinomycetota</taxon>
        <taxon>Actinomycetes</taxon>
        <taxon>Micrococcales</taxon>
        <taxon>Microbacteriaceae</taxon>
        <taxon>Microcella</taxon>
    </lineage>
</organism>
<dbReference type="InterPro" id="IPR017853">
    <property type="entry name" value="GH"/>
</dbReference>
<sequence>MTDAVLRARPNDGGRLDVALADTILSDTSPLLVEIDRQPVDRWLEPSVSNSADLVTIDGTLAGTTLHAAWSARRVADQPVWELALTLRNDGEHPVTITRMDPLSLNVGAEWRTHGFHSAWGDEFRPLRGHAGHHLVLESRSGRSSHGKIPWLGLERGGYVAPGVRRGPGDGEPPAALTIAPAYSGNWHIHAMAGGFVTAGISPWQFWVDLAPGESVTAPSVVLTVASSLDTASLALQRAVAADWLPRTPFTDALPVEWNHWWPYEDQEVDEHVIVDNARIAQLLGIEVATVDAGWFGAADPTSYWQEQRGDWSSVNTARFPSGLEALGQSIRDAGVLPGMWIEAEAVGANSKLRAAHPEAMAHSVEGRRADPSYRVQTESLDPDDPTFLGYVCMGSPAGRAHVLESMSTLITTTGARWIKLDFNIDPDAGCTRTDHGHGAGDGLLRHYEGLYAVLDEVRARHPEIMLEACSSGGLRIDLGLARHVHGFFLSDPDYTEHHLQVLWGVRHLLPPIGILHWSWSQWRGDYPPSWLDWQTLSADDFDTTLRAAMLHRFGVSLRLPELRPELLERLRVHVDLFQRELEPFVREGVLLPLSESPERGGYGERAPSIQITHPDGRVLVAGFVLDGGARPRQFWPRGLEPETIYTVTDLADVDPRRTTGIELLEGGLVPLGEYDLTSWLIVLAPQP</sequence>
<dbReference type="InterPro" id="IPR013785">
    <property type="entry name" value="Aldolase_TIM"/>
</dbReference>
<dbReference type="CDD" id="cd14791">
    <property type="entry name" value="GH36"/>
    <property type="match status" value="1"/>
</dbReference>
<dbReference type="InterPro" id="IPR038417">
    <property type="entry name" value="Alpga-gal_N_sf"/>
</dbReference>
<dbReference type="Pfam" id="PF16875">
    <property type="entry name" value="Glyco_hydro_36N"/>
    <property type="match status" value="1"/>
</dbReference>
<reference evidence="4" key="1">
    <citation type="submission" date="2022-07" db="EMBL/GenBank/DDBJ databases">
        <title>Taxonomic analysis of Microcella humidisoli nov. sp., isolated from riverside soil.</title>
        <authorList>
            <person name="Molina K.M."/>
            <person name="Kim S.B."/>
        </authorList>
    </citation>
    <scope>NUCLEOTIDE SEQUENCE</scope>
    <source>
        <strain evidence="4">MMS21-STM10</strain>
    </source>
</reference>
<comment type="catalytic activity">
    <reaction evidence="1">
        <text>Hydrolysis of terminal, non-reducing alpha-D-galactose residues in alpha-D-galactosides, including galactose oligosaccharides, galactomannans and galactolipids.</text>
        <dbReference type="EC" id="3.2.1.22"/>
    </reaction>
</comment>
<evidence type="ECO:0000256" key="2">
    <source>
        <dbReference type="ARBA" id="ARBA00012755"/>
    </source>
</evidence>
<keyword evidence="5" id="KW-1185">Reference proteome</keyword>
<evidence type="ECO:0000313" key="4">
    <source>
        <dbReference type="EMBL" id="UTT63356.1"/>
    </source>
</evidence>